<dbReference type="SUPFAM" id="SSF52172">
    <property type="entry name" value="CheY-like"/>
    <property type="match status" value="1"/>
</dbReference>
<dbReference type="SUPFAM" id="SSF55073">
    <property type="entry name" value="Nucleotide cyclase"/>
    <property type="match status" value="1"/>
</dbReference>
<dbReference type="PROSITE" id="PS50883">
    <property type="entry name" value="EAL"/>
    <property type="match status" value="1"/>
</dbReference>
<evidence type="ECO:0000256" key="3">
    <source>
        <dbReference type="ARBA" id="ARBA00022679"/>
    </source>
</evidence>
<dbReference type="InterPro" id="IPR011006">
    <property type="entry name" value="CheY-like_superfamily"/>
</dbReference>
<gene>
    <name evidence="12" type="ORF">DZC52_12595</name>
</gene>
<dbReference type="EC" id="3.1.4.52" evidence="1"/>
<dbReference type="FunFam" id="3.20.20.450:FF:000001">
    <property type="entry name" value="Cyclic di-GMP phosphodiesterase yahA"/>
    <property type="match status" value="1"/>
</dbReference>
<dbReference type="InterPro" id="IPR003018">
    <property type="entry name" value="GAF"/>
</dbReference>
<dbReference type="Gene3D" id="3.30.70.270">
    <property type="match status" value="1"/>
</dbReference>
<dbReference type="PROSITE" id="PS50887">
    <property type="entry name" value="GGDEF"/>
    <property type="match status" value="1"/>
</dbReference>
<dbReference type="OrthoDB" id="8553030at2"/>
<sequence>MRRALIVDDHEENRYLLRSLLSANGFEISEAENGALALDRARREPPDIVISDLLMPTMDGYTLLREWKADRNLSAIPFIVYTATYTQSEDERLARDLGADAFLIKPTEPEVFLKRIEAVLDQAGSQSVKVREPRTSGPEAERRYSQALVRKLEDRSAELARRVEELQSAKAQIERLNRLYSALSAINQLIVHTRHQQDLLEGACRIAVERGGFTLAWVGLLTADGRTIEVAARHGGDEGIFDQVGTFTLEQPFRTPVEIAVGENRVFLSNDLLAEARLAELHPVFERFQLKSAAACPLHANGQLRGALCLYAAETGFFDAPLTDLIGEVSSDISYAMDNYHRESLHQAAEASLKSAEEFNRLSRRAIEASPNGVMITAATPEAPIIYVNAAFERITGFSREEAMGRNPRFLYGEDRDQRGLSAIRSAIRNQREGEAVIRYYRKDGTLFWNELTLAPVLDEEGVVTHFVSIINDITERKQYEEQLEKQYSQDTLTELASRNLLRDRTEQAITAARYDKSRVALLFIDLDQFKRINDSLGRSAGDEVLREAGNRLRSAIGPRETAARLSGDEFVVMVQDIEDAGDLPGAARSILESLEKPFHVAGREMNISASIGISVFPDNGEDYDTLLRNADIAMYRAKQMGANQFRYYTEDMNASALRRIDMESRLRRAVENRDMQLFYQPVISLETNRVVGAEALLRWHDNEKWIGPDDFIPLAEETGLIIPLGKWVLEEATRQVRTWLDDGIDLRVAINLSARQFRDPQLGEHIVHALDRSGAPADRLRLEITESVVMDSAEEAARILGKLQSLGLEISIDDFGTGYSSLAYLRRFPIDQFKIDRSFIQELGRHNESEAIVIAIIRLARSLGLGTVAEGVETESQRDYLSRAGCDLVQGFFYSKPLPAEDFARWFADYSKDNNDKE</sequence>
<dbReference type="InterPro" id="IPR000160">
    <property type="entry name" value="GGDEF_dom"/>
</dbReference>
<dbReference type="Pfam" id="PF00072">
    <property type="entry name" value="Response_reg"/>
    <property type="match status" value="1"/>
</dbReference>
<feature type="domain" description="GGDEF" evidence="11">
    <location>
        <begin position="518"/>
        <end position="651"/>
    </location>
</feature>
<evidence type="ECO:0000256" key="4">
    <source>
        <dbReference type="ARBA" id="ARBA00022777"/>
    </source>
</evidence>
<dbReference type="PANTHER" id="PTHR44757">
    <property type="entry name" value="DIGUANYLATE CYCLASE DGCP"/>
    <property type="match status" value="1"/>
</dbReference>
<dbReference type="InterPro" id="IPR035965">
    <property type="entry name" value="PAS-like_dom_sf"/>
</dbReference>
<feature type="domain" description="PAC" evidence="9">
    <location>
        <begin position="434"/>
        <end position="486"/>
    </location>
</feature>
<dbReference type="PROSITE" id="PS50110">
    <property type="entry name" value="RESPONSE_REGULATORY"/>
    <property type="match status" value="1"/>
</dbReference>
<dbReference type="PROSITE" id="PS50113">
    <property type="entry name" value="PAC"/>
    <property type="match status" value="1"/>
</dbReference>
<dbReference type="InterPro" id="IPR029787">
    <property type="entry name" value="Nucleotide_cyclase"/>
</dbReference>
<dbReference type="Pfam" id="PF13185">
    <property type="entry name" value="GAF_2"/>
    <property type="match status" value="1"/>
</dbReference>
<dbReference type="SUPFAM" id="SSF55785">
    <property type="entry name" value="PYP-like sensor domain (PAS domain)"/>
    <property type="match status" value="1"/>
</dbReference>
<dbReference type="InterPro" id="IPR001610">
    <property type="entry name" value="PAC"/>
</dbReference>
<reference evidence="12 13" key="1">
    <citation type="submission" date="2018-08" db="EMBL/GenBank/DDBJ databases">
        <title>Wenzhouxiangella salilacus sp. nov., a novel bacterium isolated from a saline lake in Xinjiang Province, China.</title>
        <authorList>
            <person name="Han S."/>
        </authorList>
    </citation>
    <scope>NUCLEOTIDE SEQUENCE [LARGE SCALE GENOMIC DNA]</scope>
    <source>
        <strain evidence="12 13">XDB06</strain>
    </source>
</reference>
<dbReference type="NCBIfam" id="TIGR00254">
    <property type="entry name" value="GGDEF"/>
    <property type="match status" value="1"/>
</dbReference>
<evidence type="ECO:0000259" key="8">
    <source>
        <dbReference type="PROSITE" id="PS50112"/>
    </source>
</evidence>
<keyword evidence="6" id="KW-0175">Coiled coil</keyword>
<dbReference type="PROSITE" id="PS50112">
    <property type="entry name" value="PAS"/>
    <property type="match status" value="1"/>
</dbReference>
<dbReference type="InterPro" id="IPR035919">
    <property type="entry name" value="EAL_sf"/>
</dbReference>
<dbReference type="SMART" id="SM00267">
    <property type="entry name" value="GGDEF"/>
    <property type="match status" value="1"/>
</dbReference>
<feature type="modified residue" description="4-aspartylphosphate" evidence="5">
    <location>
        <position position="52"/>
    </location>
</feature>
<feature type="coiled-coil region" evidence="6">
    <location>
        <begin position="149"/>
        <end position="186"/>
    </location>
</feature>
<keyword evidence="5" id="KW-0597">Phosphoprotein</keyword>
<feature type="domain" description="PAS" evidence="8">
    <location>
        <begin position="364"/>
        <end position="431"/>
    </location>
</feature>
<keyword evidence="13" id="KW-1185">Reference proteome</keyword>
<evidence type="ECO:0000259" key="10">
    <source>
        <dbReference type="PROSITE" id="PS50883"/>
    </source>
</evidence>
<dbReference type="RefSeq" id="WP_116651504.1">
    <property type="nucleotide sequence ID" value="NZ_QUZK01000046.1"/>
</dbReference>
<dbReference type="CDD" id="cd01948">
    <property type="entry name" value="EAL"/>
    <property type="match status" value="1"/>
</dbReference>
<dbReference type="SMART" id="SM00091">
    <property type="entry name" value="PAS"/>
    <property type="match status" value="1"/>
</dbReference>
<dbReference type="EMBL" id="QUZK01000046">
    <property type="protein sequence ID" value="RFF29478.1"/>
    <property type="molecule type" value="Genomic_DNA"/>
</dbReference>
<feature type="domain" description="Response regulatory" evidence="7">
    <location>
        <begin position="3"/>
        <end position="120"/>
    </location>
</feature>
<dbReference type="InterPro" id="IPR000700">
    <property type="entry name" value="PAS-assoc_C"/>
</dbReference>
<dbReference type="GO" id="GO:0071111">
    <property type="term" value="F:cyclic-guanylate-specific phosphodiesterase activity"/>
    <property type="evidence" value="ECO:0007669"/>
    <property type="project" value="UniProtKB-EC"/>
</dbReference>
<proteinExistence type="predicted"/>
<evidence type="ECO:0000256" key="2">
    <source>
        <dbReference type="ARBA" id="ARBA00022636"/>
    </source>
</evidence>
<evidence type="ECO:0000313" key="13">
    <source>
        <dbReference type="Proteomes" id="UP000260351"/>
    </source>
</evidence>
<feature type="domain" description="EAL" evidence="10">
    <location>
        <begin position="660"/>
        <end position="912"/>
    </location>
</feature>
<dbReference type="SMART" id="SM00086">
    <property type="entry name" value="PAC"/>
    <property type="match status" value="1"/>
</dbReference>
<dbReference type="PANTHER" id="PTHR44757:SF2">
    <property type="entry name" value="BIOFILM ARCHITECTURE MAINTENANCE PROTEIN MBAA"/>
    <property type="match status" value="1"/>
</dbReference>
<dbReference type="InterPro" id="IPR000014">
    <property type="entry name" value="PAS"/>
</dbReference>
<dbReference type="Gene3D" id="3.30.450.40">
    <property type="match status" value="1"/>
</dbReference>
<dbReference type="AlphaFoldDB" id="A0A3E1K685"/>
<dbReference type="Gene3D" id="3.40.50.2300">
    <property type="match status" value="1"/>
</dbReference>
<organism evidence="12 13">
    <name type="scientific">Wenzhouxiangella sediminis</name>
    <dbReference type="NCBI Taxonomy" id="1792836"/>
    <lineage>
        <taxon>Bacteria</taxon>
        <taxon>Pseudomonadati</taxon>
        <taxon>Pseudomonadota</taxon>
        <taxon>Gammaproteobacteria</taxon>
        <taxon>Chromatiales</taxon>
        <taxon>Wenzhouxiangellaceae</taxon>
        <taxon>Wenzhouxiangella</taxon>
    </lineage>
</organism>
<dbReference type="SMART" id="SM00448">
    <property type="entry name" value="REC"/>
    <property type="match status" value="1"/>
</dbReference>
<dbReference type="InterPro" id="IPR043128">
    <property type="entry name" value="Rev_trsase/Diguanyl_cyclase"/>
</dbReference>
<evidence type="ECO:0000256" key="1">
    <source>
        <dbReference type="ARBA" id="ARBA00012282"/>
    </source>
</evidence>
<dbReference type="SUPFAM" id="SSF55781">
    <property type="entry name" value="GAF domain-like"/>
    <property type="match status" value="1"/>
</dbReference>
<dbReference type="SUPFAM" id="SSF141868">
    <property type="entry name" value="EAL domain-like"/>
    <property type="match status" value="1"/>
</dbReference>
<evidence type="ECO:0000256" key="5">
    <source>
        <dbReference type="PROSITE-ProRule" id="PRU00169"/>
    </source>
</evidence>
<evidence type="ECO:0000259" key="9">
    <source>
        <dbReference type="PROSITE" id="PS50113"/>
    </source>
</evidence>
<dbReference type="Gene3D" id="3.30.450.20">
    <property type="entry name" value="PAS domain"/>
    <property type="match status" value="1"/>
</dbReference>
<dbReference type="GO" id="GO:0000160">
    <property type="term" value="P:phosphorelay signal transduction system"/>
    <property type="evidence" value="ECO:0007669"/>
    <property type="project" value="InterPro"/>
</dbReference>
<evidence type="ECO:0000259" key="11">
    <source>
        <dbReference type="PROSITE" id="PS50887"/>
    </source>
</evidence>
<accession>A0A3E1K685</accession>
<dbReference type="Pfam" id="PF13426">
    <property type="entry name" value="PAS_9"/>
    <property type="match status" value="1"/>
</dbReference>
<comment type="caution">
    <text evidence="12">The sequence shown here is derived from an EMBL/GenBank/DDBJ whole genome shotgun (WGS) entry which is preliminary data.</text>
</comment>
<dbReference type="InterPro" id="IPR001789">
    <property type="entry name" value="Sig_transdc_resp-reg_receiver"/>
</dbReference>
<dbReference type="Pfam" id="PF00563">
    <property type="entry name" value="EAL"/>
    <property type="match status" value="1"/>
</dbReference>
<dbReference type="InterPro" id="IPR052155">
    <property type="entry name" value="Biofilm_reg_signaling"/>
</dbReference>
<dbReference type="SMART" id="SM00052">
    <property type="entry name" value="EAL"/>
    <property type="match status" value="1"/>
</dbReference>
<dbReference type="Proteomes" id="UP000260351">
    <property type="component" value="Unassembled WGS sequence"/>
</dbReference>
<evidence type="ECO:0000259" key="7">
    <source>
        <dbReference type="PROSITE" id="PS50110"/>
    </source>
</evidence>
<dbReference type="Gene3D" id="3.20.20.450">
    <property type="entry name" value="EAL domain"/>
    <property type="match status" value="1"/>
</dbReference>
<dbReference type="NCBIfam" id="TIGR00229">
    <property type="entry name" value="sensory_box"/>
    <property type="match status" value="1"/>
</dbReference>
<keyword evidence="4" id="KW-0418">Kinase</keyword>
<keyword evidence="2" id="KW-0973">c-di-GMP</keyword>
<keyword evidence="3" id="KW-0808">Transferase</keyword>
<protein>
    <recommendedName>
        <fullName evidence="1">cyclic-guanylate-specific phosphodiesterase</fullName>
        <ecNumber evidence="1">3.1.4.52</ecNumber>
    </recommendedName>
</protein>
<dbReference type="CDD" id="cd00130">
    <property type="entry name" value="PAS"/>
    <property type="match status" value="1"/>
</dbReference>
<evidence type="ECO:0000256" key="6">
    <source>
        <dbReference type="SAM" id="Coils"/>
    </source>
</evidence>
<dbReference type="InterPro" id="IPR001633">
    <property type="entry name" value="EAL_dom"/>
</dbReference>
<dbReference type="CDD" id="cd01949">
    <property type="entry name" value="GGDEF"/>
    <property type="match status" value="1"/>
</dbReference>
<dbReference type="GO" id="GO:0016301">
    <property type="term" value="F:kinase activity"/>
    <property type="evidence" value="ECO:0007669"/>
    <property type="project" value="UniProtKB-KW"/>
</dbReference>
<dbReference type="InterPro" id="IPR029016">
    <property type="entry name" value="GAF-like_dom_sf"/>
</dbReference>
<dbReference type="Pfam" id="PF00990">
    <property type="entry name" value="GGDEF"/>
    <property type="match status" value="1"/>
</dbReference>
<name>A0A3E1K685_9GAMM</name>
<dbReference type="CDD" id="cd00156">
    <property type="entry name" value="REC"/>
    <property type="match status" value="1"/>
</dbReference>
<evidence type="ECO:0000313" key="12">
    <source>
        <dbReference type="EMBL" id="RFF29478.1"/>
    </source>
</evidence>